<keyword evidence="1" id="KW-0472">Membrane</keyword>
<dbReference type="Proteomes" id="UP000055024">
    <property type="component" value="Unassembled WGS sequence"/>
</dbReference>
<dbReference type="Pfam" id="PF13843">
    <property type="entry name" value="DDE_Tnp_1_7"/>
    <property type="match status" value="1"/>
</dbReference>
<dbReference type="AlphaFoldDB" id="A0A0V1GZ14"/>
<keyword evidence="1" id="KW-0812">Transmembrane</keyword>
<evidence type="ECO:0000313" key="3">
    <source>
        <dbReference type="EMBL" id="KRZ03623.1"/>
    </source>
</evidence>
<evidence type="ECO:0000256" key="1">
    <source>
        <dbReference type="SAM" id="Phobius"/>
    </source>
</evidence>
<dbReference type="InterPro" id="IPR029526">
    <property type="entry name" value="PGBD"/>
</dbReference>
<gene>
    <name evidence="3" type="primary">PGBD4</name>
    <name evidence="3" type="ORF">T11_11877</name>
</gene>
<evidence type="ECO:0000313" key="4">
    <source>
        <dbReference type="Proteomes" id="UP000055024"/>
    </source>
</evidence>
<dbReference type="OrthoDB" id="10057959at2759"/>
<proteinExistence type="predicted"/>
<dbReference type="PANTHER" id="PTHR46599:SF6">
    <property type="entry name" value="DUAL SPECIFICITY PHOSPHATASE 26"/>
    <property type="match status" value="1"/>
</dbReference>
<sequence>MSYKEQKLNREIFVVSETEIPLEDSNDSCSLRMKTFGPASVHLFLWRELTSSFQVGRCTATFFAIYLWPRFRFFPCTAFKEFRNHDSCCFLYLPRNGHRIFLSVGAVISARLVLSSCLSYIFFIYSIFSQTVQSLSLISWLRVSCLIVNDFQPYTDEDEIKALLGLLLLAGVFHSSRLNLCDLYDTDGTGVEIFSSTMSLERLRFLLRCMRFDDHLTCSERKLQDKLAAIRMVFDSFVRNCTENYMHSPHATIDEVLLSFKGRCPFRVYIPSKAAKYGIKIFELSDSEMYYVSKMEVYVGKQNEGPHQMDTSPAAVVKRLCSAIVGSGRNITMDN</sequence>
<keyword evidence="4" id="KW-1185">Reference proteome</keyword>
<evidence type="ECO:0000259" key="2">
    <source>
        <dbReference type="Pfam" id="PF13843"/>
    </source>
</evidence>
<organism evidence="3 4">
    <name type="scientific">Trichinella zimbabwensis</name>
    <dbReference type="NCBI Taxonomy" id="268475"/>
    <lineage>
        <taxon>Eukaryota</taxon>
        <taxon>Metazoa</taxon>
        <taxon>Ecdysozoa</taxon>
        <taxon>Nematoda</taxon>
        <taxon>Enoplea</taxon>
        <taxon>Dorylaimia</taxon>
        <taxon>Trichinellida</taxon>
        <taxon>Trichinellidae</taxon>
        <taxon>Trichinella</taxon>
    </lineage>
</organism>
<keyword evidence="1" id="KW-1133">Transmembrane helix</keyword>
<dbReference type="EMBL" id="JYDP01000187">
    <property type="protein sequence ID" value="KRZ03623.1"/>
    <property type="molecule type" value="Genomic_DNA"/>
</dbReference>
<feature type="transmembrane region" description="Helical" evidence="1">
    <location>
        <begin position="100"/>
        <end position="128"/>
    </location>
</feature>
<comment type="caution">
    <text evidence="3">The sequence shown here is derived from an EMBL/GenBank/DDBJ whole genome shotgun (WGS) entry which is preliminary data.</text>
</comment>
<dbReference type="STRING" id="268475.A0A0V1GZ14"/>
<name>A0A0V1GZ14_9BILA</name>
<protein>
    <submittedName>
        <fullName evidence="3">PiggyBac transposable element-derived protein 4</fullName>
    </submittedName>
</protein>
<accession>A0A0V1GZ14</accession>
<feature type="domain" description="PiggyBac transposable element-derived protein" evidence="2">
    <location>
        <begin position="154"/>
        <end position="335"/>
    </location>
</feature>
<dbReference type="PANTHER" id="PTHR46599">
    <property type="entry name" value="PIGGYBAC TRANSPOSABLE ELEMENT-DERIVED PROTEIN 4"/>
    <property type="match status" value="1"/>
</dbReference>
<reference evidence="3 4" key="1">
    <citation type="submission" date="2015-01" db="EMBL/GenBank/DDBJ databases">
        <title>Evolution of Trichinella species and genotypes.</title>
        <authorList>
            <person name="Korhonen P.K."/>
            <person name="Edoardo P."/>
            <person name="Giuseppe L.R."/>
            <person name="Gasser R.B."/>
        </authorList>
    </citation>
    <scope>NUCLEOTIDE SEQUENCE [LARGE SCALE GENOMIC DNA]</scope>
    <source>
        <strain evidence="3">ISS1029</strain>
    </source>
</reference>